<evidence type="ECO:0000256" key="1">
    <source>
        <dbReference type="SAM" id="MobiDB-lite"/>
    </source>
</evidence>
<evidence type="ECO:0000313" key="3">
    <source>
        <dbReference type="Proteomes" id="UP000551758"/>
    </source>
</evidence>
<organism evidence="2 3">
    <name type="scientific">Diceros bicornis minor</name>
    <name type="common">South-central black rhinoceros</name>
    <dbReference type="NCBI Taxonomy" id="77932"/>
    <lineage>
        <taxon>Eukaryota</taxon>
        <taxon>Metazoa</taxon>
        <taxon>Chordata</taxon>
        <taxon>Craniata</taxon>
        <taxon>Vertebrata</taxon>
        <taxon>Euteleostomi</taxon>
        <taxon>Mammalia</taxon>
        <taxon>Eutheria</taxon>
        <taxon>Laurasiatheria</taxon>
        <taxon>Perissodactyla</taxon>
        <taxon>Rhinocerotidae</taxon>
        <taxon>Diceros</taxon>
    </lineage>
</organism>
<dbReference type="AlphaFoldDB" id="A0A7J7FL08"/>
<proteinExistence type="predicted"/>
<dbReference type="PANTHER" id="PTHR21521:SF0">
    <property type="entry name" value="AMUN, ISOFORM A"/>
    <property type="match status" value="1"/>
</dbReference>
<dbReference type="EMBL" id="JACDTQ010000356">
    <property type="protein sequence ID" value="KAF5928631.1"/>
    <property type="molecule type" value="Genomic_DNA"/>
</dbReference>
<name>A0A7J7FL08_DICBM</name>
<protein>
    <submittedName>
        <fullName evidence="2">Uncharacterized protein</fullName>
    </submittedName>
</protein>
<gene>
    <name evidence="2" type="ORF">HPG69_007516</name>
</gene>
<reference evidence="2 3" key="1">
    <citation type="journal article" date="2020" name="Mol. Biol. Evol.">
        <title>Interspecific Gene Flow and the Evolution of Specialization in Black and White Rhinoceros.</title>
        <authorList>
            <person name="Moodley Y."/>
            <person name="Westbury M.V."/>
            <person name="Russo I.M."/>
            <person name="Gopalakrishnan S."/>
            <person name="Rakotoarivelo A."/>
            <person name="Olsen R.A."/>
            <person name="Prost S."/>
            <person name="Tunstall T."/>
            <person name="Ryder O.A."/>
            <person name="Dalen L."/>
            <person name="Bruford M.W."/>
        </authorList>
    </citation>
    <scope>NUCLEOTIDE SEQUENCE [LARGE SCALE GENOMIC DNA]</scope>
    <source>
        <strain evidence="2">SBR-YM</strain>
        <tissue evidence="2">Skin</tissue>
    </source>
</reference>
<feature type="region of interest" description="Disordered" evidence="1">
    <location>
        <begin position="210"/>
        <end position="233"/>
    </location>
</feature>
<dbReference type="Proteomes" id="UP000551758">
    <property type="component" value="Unassembled WGS sequence"/>
</dbReference>
<comment type="caution">
    <text evidence="2">The sequence shown here is derived from an EMBL/GenBank/DDBJ whole genome shotgun (WGS) entry which is preliminary data.</text>
</comment>
<sequence>MAAARGLWGCEDSNLWTAILARHGEVLRAHPDSQGRLEALDRWYRVELPAAIEDRAEKHVTLDDLKWLLAWKLVRGRFRPRLVTSNAPELVLQRSATAFRLLPDLQAAVRELSQNCAPSAAWAPPPPRVTVLAAGVPEEAAFISDEAVAAVLGLLALQYTLQALHVVPGWGAGVCHSPEQSTSGVWTPHHVETALWTWVVRQKLCPDLLPNLGPGPATPEGTRPAKKHRTQAD</sequence>
<accession>A0A7J7FL08</accession>
<keyword evidence="3" id="KW-1185">Reference proteome</keyword>
<dbReference type="PANTHER" id="PTHR21521">
    <property type="entry name" value="AMUN, ISOFORM A"/>
    <property type="match status" value="1"/>
</dbReference>
<feature type="compositionally biased region" description="Basic residues" evidence="1">
    <location>
        <begin position="224"/>
        <end position="233"/>
    </location>
</feature>
<evidence type="ECO:0000313" key="2">
    <source>
        <dbReference type="EMBL" id="KAF5928631.1"/>
    </source>
</evidence>